<evidence type="ECO:0000313" key="2">
    <source>
        <dbReference type="EMBL" id="CAA2106245.1"/>
    </source>
</evidence>
<dbReference type="EMBL" id="LR743504">
    <property type="protein sequence ID" value="CAA2106245.1"/>
    <property type="molecule type" value="Genomic_DNA"/>
</dbReference>
<sequence>MSPFVRSRRATPMMPKSVKSLPPTGLGTAVTRSAALALVAILAGSVLAGPALAAPDKAAIFGIELNDPGVVGGRKARPDEARRLALVTEELRKALTASNAVEVVDVAPQAAEIAKQAPLFKCEGCAATIAKSLGADLAVNGFVEKGSNQIFNLYVLISDAASGKVVRAGQVVIRADTDDTWAHAMRWVVKNRLLAEPLPNRS</sequence>
<evidence type="ECO:0008006" key="3">
    <source>
        <dbReference type="Google" id="ProtNLM"/>
    </source>
</evidence>
<dbReference type="Pfam" id="PF11684">
    <property type="entry name" value="DUF3280"/>
    <property type="match status" value="1"/>
</dbReference>
<organism evidence="2">
    <name type="scientific">Methylobacterium bullatum</name>
    <dbReference type="NCBI Taxonomy" id="570505"/>
    <lineage>
        <taxon>Bacteria</taxon>
        <taxon>Pseudomonadati</taxon>
        <taxon>Pseudomonadota</taxon>
        <taxon>Alphaproteobacteria</taxon>
        <taxon>Hyphomicrobiales</taxon>
        <taxon>Methylobacteriaceae</taxon>
        <taxon>Methylobacterium</taxon>
    </lineage>
</organism>
<name>A0A679JJU1_9HYPH</name>
<gene>
    <name evidence="2" type="ORF">MBUL_03587</name>
</gene>
<protein>
    <recommendedName>
        <fullName evidence="3">DUF2380 domain-containing protein</fullName>
    </recommendedName>
</protein>
<reference evidence="2" key="1">
    <citation type="submission" date="2019-12" db="EMBL/GenBank/DDBJ databases">
        <authorList>
            <person name="Cremers G."/>
        </authorList>
    </citation>
    <scope>NUCLEOTIDE SEQUENCE</scope>
    <source>
        <strain evidence="2">Mbul1</strain>
    </source>
</reference>
<dbReference type="Gene3D" id="3.40.50.10610">
    <property type="entry name" value="ABC-type transport auxiliary lipoprotein component"/>
    <property type="match status" value="1"/>
</dbReference>
<accession>A0A679JJU1</accession>
<feature type="region of interest" description="Disordered" evidence="1">
    <location>
        <begin position="1"/>
        <end position="21"/>
    </location>
</feature>
<proteinExistence type="predicted"/>
<dbReference type="AlphaFoldDB" id="A0A679JJU1"/>
<evidence type="ECO:0000256" key="1">
    <source>
        <dbReference type="SAM" id="MobiDB-lite"/>
    </source>
</evidence>
<dbReference type="InterPro" id="IPR021698">
    <property type="entry name" value="DUF3280"/>
</dbReference>